<organism evidence="2 3">
    <name type="scientific">Rickettsia parkeri str. Tate's Hell</name>
    <dbReference type="NCBI Taxonomy" id="1359189"/>
    <lineage>
        <taxon>Bacteria</taxon>
        <taxon>Pseudomonadati</taxon>
        <taxon>Pseudomonadota</taxon>
        <taxon>Alphaproteobacteria</taxon>
        <taxon>Rickettsiales</taxon>
        <taxon>Rickettsiaceae</taxon>
        <taxon>Rickettsieae</taxon>
        <taxon>Rickettsia</taxon>
        <taxon>spotted fever group</taxon>
    </lineage>
</organism>
<name>A0ABR5DP30_RICPA</name>
<dbReference type="Proteomes" id="UP000035491">
    <property type="component" value="Unassembled WGS sequence"/>
</dbReference>
<comment type="caution">
    <text evidence="2">The sequence shown here is derived from an EMBL/GenBank/DDBJ whole genome shotgun (WGS) entry which is preliminary data.</text>
</comment>
<evidence type="ECO:0000313" key="2">
    <source>
        <dbReference type="EMBL" id="KJW00486.1"/>
    </source>
</evidence>
<gene>
    <name evidence="2" type="ORF">RPATATE_0567</name>
</gene>
<evidence type="ECO:0000256" key="1">
    <source>
        <dbReference type="SAM" id="Phobius"/>
    </source>
</evidence>
<feature type="transmembrane region" description="Helical" evidence="1">
    <location>
        <begin position="6"/>
        <end position="24"/>
    </location>
</feature>
<evidence type="ECO:0000313" key="3">
    <source>
        <dbReference type="Proteomes" id="UP000035491"/>
    </source>
</evidence>
<sequence>MLALYMLIQEPLCYVISSFGLVYLTERFNNLGLLMIVIPIIIGYSLGISSFKKLEVEAGNYY</sequence>
<reference evidence="2 3" key="1">
    <citation type="submission" date="2015-02" db="EMBL/GenBank/DDBJ databases">
        <title>Genome Sequencing of Rickettsiales.</title>
        <authorList>
            <person name="Daugherty S.C."/>
            <person name="Su Q."/>
            <person name="Abolude K."/>
            <person name="Beier-Sexton M."/>
            <person name="Carlyon J.A."/>
            <person name="Carter R."/>
            <person name="Day N.P."/>
            <person name="Dumler S.J."/>
            <person name="Dyachenko V."/>
            <person name="Godinez A."/>
            <person name="Kurtti T.J."/>
            <person name="Lichay M."/>
            <person name="Mullins K.E."/>
            <person name="Ott S."/>
            <person name="Pappas-Brown V."/>
            <person name="Paris D.H."/>
            <person name="Patel P."/>
            <person name="Richards A.L."/>
            <person name="Sadzewicz L."/>
            <person name="Sears K."/>
            <person name="Seidman D."/>
            <person name="Sengamalay N."/>
            <person name="Stenos J."/>
            <person name="Tallon L.J."/>
            <person name="Vincent G."/>
            <person name="Fraser C.M."/>
            <person name="Munderloh U."/>
            <person name="Dunning-Hotopp J.C."/>
        </authorList>
    </citation>
    <scope>NUCLEOTIDE SEQUENCE [LARGE SCALE GENOMIC DNA]</scope>
    <source>
        <strain evidence="2 3">Tate's Hell</strain>
    </source>
</reference>
<keyword evidence="1" id="KW-0472">Membrane</keyword>
<protein>
    <submittedName>
        <fullName evidence="2">Membrane protein</fullName>
    </submittedName>
</protein>
<accession>A0ABR5DP30</accession>
<keyword evidence="1" id="KW-0812">Transmembrane</keyword>
<keyword evidence="1" id="KW-1133">Transmembrane helix</keyword>
<keyword evidence="3" id="KW-1185">Reference proteome</keyword>
<feature type="transmembrane region" description="Helical" evidence="1">
    <location>
        <begin position="31"/>
        <end position="51"/>
    </location>
</feature>
<proteinExistence type="predicted"/>
<dbReference type="EMBL" id="LAOO01000001">
    <property type="protein sequence ID" value="KJW00486.1"/>
    <property type="molecule type" value="Genomic_DNA"/>
</dbReference>